<dbReference type="GO" id="GO:0005730">
    <property type="term" value="C:nucleolus"/>
    <property type="evidence" value="ECO:0007669"/>
    <property type="project" value="UniProtKB-SubCell"/>
</dbReference>
<dbReference type="RefSeq" id="XP_005786300.1">
    <property type="nucleotide sequence ID" value="XM_005786243.1"/>
</dbReference>
<dbReference type="HOGENOM" id="CLU_1889707_0_0_1"/>
<dbReference type="InterPro" id="IPR009668">
    <property type="entry name" value="RNA_pol-assoc_fac_A49-like"/>
</dbReference>
<keyword evidence="3" id="KW-0240">DNA-directed RNA polymerase</keyword>
<reference evidence="6" key="2">
    <citation type="submission" date="2024-10" db="UniProtKB">
        <authorList>
            <consortium name="EnsemblProtists"/>
        </authorList>
    </citation>
    <scope>IDENTIFICATION</scope>
</reference>
<accession>A0A0D3KDN6</accession>
<dbReference type="EnsemblProtists" id="EOD33871">
    <property type="protein sequence ID" value="EOD33871"/>
    <property type="gene ID" value="EMIHUDRAFT_363745"/>
</dbReference>
<keyword evidence="7" id="KW-1185">Reference proteome</keyword>
<dbReference type="PaxDb" id="2903-EOD33871"/>
<evidence type="ECO:0000256" key="4">
    <source>
        <dbReference type="ARBA" id="ARBA00023163"/>
    </source>
</evidence>
<dbReference type="Proteomes" id="UP000013827">
    <property type="component" value="Unassembled WGS sequence"/>
</dbReference>
<dbReference type="AlphaFoldDB" id="A0A0D3KDN6"/>
<organism evidence="6 7">
    <name type="scientific">Emiliania huxleyi (strain CCMP1516)</name>
    <dbReference type="NCBI Taxonomy" id="280463"/>
    <lineage>
        <taxon>Eukaryota</taxon>
        <taxon>Haptista</taxon>
        <taxon>Haptophyta</taxon>
        <taxon>Prymnesiophyceae</taxon>
        <taxon>Isochrysidales</taxon>
        <taxon>Noelaerhabdaceae</taxon>
        <taxon>Emiliania</taxon>
    </lineage>
</organism>
<dbReference type="GO" id="GO:0006351">
    <property type="term" value="P:DNA-templated transcription"/>
    <property type="evidence" value="ECO:0007669"/>
    <property type="project" value="InterPro"/>
</dbReference>
<evidence type="ECO:0000313" key="6">
    <source>
        <dbReference type="EnsemblProtists" id="EOD33871"/>
    </source>
</evidence>
<sequence length="135" mass="14724">MLLYSSTPRLCAPPLLPPGIEPMDAWRELLVRFTAPQGGSSRSSADDLTVTRRLTSESKHKLAMHALALALWIGHGQGDTAELAKLLSLTPKEANLYLRQLGCAMPRTRGSTACSLKLPLELPRVEQGRAAPKKR</sequence>
<evidence type="ECO:0000256" key="2">
    <source>
        <dbReference type="ARBA" id="ARBA00009430"/>
    </source>
</evidence>
<dbReference type="GO" id="GO:0003677">
    <property type="term" value="F:DNA binding"/>
    <property type="evidence" value="ECO:0007669"/>
    <property type="project" value="InterPro"/>
</dbReference>
<reference evidence="7" key="1">
    <citation type="journal article" date="2013" name="Nature">
        <title>Pan genome of the phytoplankton Emiliania underpins its global distribution.</title>
        <authorList>
            <person name="Read B.A."/>
            <person name="Kegel J."/>
            <person name="Klute M.J."/>
            <person name="Kuo A."/>
            <person name="Lefebvre S.C."/>
            <person name="Maumus F."/>
            <person name="Mayer C."/>
            <person name="Miller J."/>
            <person name="Monier A."/>
            <person name="Salamov A."/>
            <person name="Young J."/>
            <person name="Aguilar M."/>
            <person name="Claverie J.M."/>
            <person name="Frickenhaus S."/>
            <person name="Gonzalez K."/>
            <person name="Herman E.K."/>
            <person name="Lin Y.C."/>
            <person name="Napier J."/>
            <person name="Ogata H."/>
            <person name="Sarno A.F."/>
            <person name="Shmutz J."/>
            <person name="Schroeder D."/>
            <person name="de Vargas C."/>
            <person name="Verret F."/>
            <person name="von Dassow P."/>
            <person name="Valentin K."/>
            <person name="Van de Peer Y."/>
            <person name="Wheeler G."/>
            <person name="Dacks J.B."/>
            <person name="Delwiche C.F."/>
            <person name="Dyhrman S.T."/>
            <person name="Glockner G."/>
            <person name="John U."/>
            <person name="Richards T."/>
            <person name="Worden A.Z."/>
            <person name="Zhang X."/>
            <person name="Grigoriev I.V."/>
            <person name="Allen A.E."/>
            <person name="Bidle K."/>
            <person name="Borodovsky M."/>
            <person name="Bowler C."/>
            <person name="Brownlee C."/>
            <person name="Cock J.M."/>
            <person name="Elias M."/>
            <person name="Gladyshev V.N."/>
            <person name="Groth M."/>
            <person name="Guda C."/>
            <person name="Hadaegh A."/>
            <person name="Iglesias-Rodriguez M.D."/>
            <person name="Jenkins J."/>
            <person name="Jones B.M."/>
            <person name="Lawson T."/>
            <person name="Leese F."/>
            <person name="Lindquist E."/>
            <person name="Lobanov A."/>
            <person name="Lomsadze A."/>
            <person name="Malik S.B."/>
            <person name="Marsh M.E."/>
            <person name="Mackinder L."/>
            <person name="Mock T."/>
            <person name="Mueller-Roeber B."/>
            <person name="Pagarete A."/>
            <person name="Parker M."/>
            <person name="Probert I."/>
            <person name="Quesneville H."/>
            <person name="Raines C."/>
            <person name="Rensing S.A."/>
            <person name="Riano-Pachon D.M."/>
            <person name="Richier S."/>
            <person name="Rokitta S."/>
            <person name="Shiraiwa Y."/>
            <person name="Soanes D.M."/>
            <person name="van der Giezen M."/>
            <person name="Wahlund T.M."/>
            <person name="Williams B."/>
            <person name="Wilson W."/>
            <person name="Wolfe G."/>
            <person name="Wurch L.L."/>
        </authorList>
    </citation>
    <scope>NUCLEOTIDE SEQUENCE</scope>
</reference>
<dbReference type="GO" id="GO:0000428">
    <property type="term" value="C:DNA-directed RNA polymerase complex"/>
    <property type="evidence" value="ECO:0007669"/>
    <property type="project" value="UniProtKB-KW"/>
</dbReference>
<keyword evidence="5" id="KW-0539">Nucleus</keyword>
<comment type="similarity">
    <text evidence="2">Belongs to the eukaryotic RPA49/POLR1E RNA polymerase subunit family.</text>
</comment>
<dbReference type="Pfam" id="PF06870">
    <property type="entry name" value="RNA_pol_I_A49"/>
    <property type="match status" value="1"/>
</dbReference>
<evidence type="ECO:0000256" key="1">
    <source>
        <dbReference type="ARBA" id="ARBA00004604"/>
    </source>
</evidence>
<evidence type="ECO:0000256" key="3">
    <source>
        <dbReference type="ARBA" id="ARBA00022478"/>
    </source>
</evidence>
<dbReference type="KEGG" id="ehx:EMIHUDRAFT_363745"/>
<evidence type="ECO:0000256" key="5">
    <source>
        <dbReference type="ARBA" id="ARBA00023242"/>
    </source>
</evidence>
<proteinExistence type="inferred from homology"/>
<dbReference type="GeneID" id="17279142"/>
<keyword evidence="4" id="KW-0804">Transcription</keyword>
<comment type="subcellular location">
    <subcellularLocation>
        <location evidence="1">Nucleus</location>
        <location evidence="1">Nucleolus</location>
    </subcellularLocation>
</comment>
<protein>
    <submittedName>
        <fullName evidence="6">Uncharacterized protein</fullName>
    </submittedName>
</protein>
<name>A0A0D3KDN6_EMIH1</name>
<evidence type="ECO:0000313" key="7">
    <source>
        <dbReference type="Proteomes" id="UP000013827"/>
    </source>
</evidence>